<reference evidence="1 2" key="1">
    <citation type="submission" date="2016-07" db="EMBL/GenBank/DDBJ databases">
        <title>Pervasive Adenine N6-methylation of Active Genes in Fungi.</title>
        <authorList>
            <consortium name="DOE Joint Genome Institute"/>
            <person name="Mondo S.J."/>
            <person name="Dannebaum R.O."/>
            <person name="Kuo R.C."/>
            <person name="Labutti K."/>
            <person name="Haridas S."/>
            <person name="Kuo A."/>
            <person name="Salamov A."/>
            <person name="Ahrendt S.R."/>
            <person name="Lipzen A."/>
            <person name="Sullivan W."/>
            <person name="Andreopoulos W.B."/>
            <person name="Clum A."/>
            <person name="Lindquist E."/>
            <person name="Daum C."/>
            <person name="Ramamoorthy G.K."/>
            <person name="Gryganskyi A."/>
            <person name="Culley D."/>
            <person name="Magnuson J.K."/>
            <person name="James T.Y."/>
            <person name="O'Malley M.A."/>
            <person name="Stajich J.E."/>
            <person name="Spatafora J.W."/>
            <person name="Visel A."/>
            <person name="Grigoriev I.V."/>
        </authorList>
    </citation>
    <scope>NUCLEOTIDE SEQUENCE [LARGE SCALE GENOMIC DNA]</scope>
    <source>
        <strain evidence="1 2">CBS 931.73</strain>
    </source>
</reference>
<evidence type="ECO:0000313" key="2">
    <source>
        <dbReference type="Proteomes" id="UP000193498"/>
    </source>
</evidence>
<protein>
    <submittedName>
        <fullName evidence="1">Uncharacterized protein</fullName>
    </submittedName>
</protein>
<gene>
    <name evidence="1" type="ORF">K493DRAFT_389862</name>
</gene>
<dbReference type="AlphaFoldDB" id="A0A1Y1X616"/>
<sequence>MCEMDEVVRTAAGSFLELLIELRYNELLGLSSDDVFQRVQLLGSSELSEEQLMEALQWNHGIQHHDLVQSGGKLDFSVPVRYKRYGANDFRAFVEVQKGSRAEGRDFGLVLKLEDSWIYHDICWRTDVEDWKASIVADQSCDCLIENCESYPVAESEETSCWSPYDEIHMVADRAESDLVPWNGGCNDGNDSRAQHISEDAGEEQEEEFIQVSAFDSAISRESIDQEHAAFSPPLIVSPVLVSNSVQQEALTQHSPPQTPIQSSRSCNITEPDLEMTSRLDLATMLTLGLSNLNITKGQQAQWRLMISQLLRTSKDMARLAGFSEAEVMELVHEVYGEITPSL</sequence>
<proteinExistence type="predicted"/>
<comment type="caution">
    <text evidence="1">The sequence shown here is derived from an EMBL/GenBank/DDBJ whole genome shotgun (WGS) entry which is preliminary data.</text>
</comment>
<accession>A0A1Y1X616</accession>
<dbReference type="InParanoid" id="A0A1Y1X616"/>
<keyword evidence="2" id="KW-1185">Reference proteome</keyword>
<dbReference type="EMBL" id="MCFE01000730">
    <property type="protein sequence ID" value="ORX80744.1"/>
    <property type="molecule type" value="Genomic_DNA"/>
</dbReference>
<evidence type="ECO:0000313" key="1">
    <source>
        <dbReference type="EMBL" id="ORX80744.1"/>
    </source>
</evidence>
<organism evidence="1 2">
    <name type="scientific">Basidiobolus meristosporus CBS 931.73</name>
    <dbReference type="NCBI Taxonomy" id="1314790"/>
    <lineage>
        <taxon>Eukaryota</taxon>
        <taxon>Fungi</taxon>
        <taxon>Fungi incertae sedis</taxon>
        <taxon>Zoopagomycota</taxon>
        <taxon>Entomophthoromycotina</taxon>
        <taxon>Basidiobolomycetes</taxon>
        <taxon>Basidiobolales</taxon>
        <taxon>Basidiobolaceae</taxon>
        <taxon>Basidiobolus</taxon>
    </lineage>
</organism>
<name>A0A1Y1X616_9FUNG</name>
<dbReference type="Proteomes" id="UP000193498">
    <property type="component" value="Unassembled WGS sequence"/>
</dbReference>